<feature type="compositionally biased region" description="Basic and acidic residues" evidence="8">
    <location>
        <begin position="96"/>
        <end position="105"/>
    </location>
</feature>
<comment type="domain">
    <text evidence="7">The DHHC domain is required for palmitoyltransferase activity.</text>
</comment>
<dbReference type="GO" id="GO:0006612">
    <property type="term" value="P:protein targeting to membrane"/>
    <property type="evidence" value="ECO:0007669"/>
    <property type="project" value="TreeGrafter"/>
</dbReference>
<dbReference type="EC" id="2.3.1.225" evidence="7"/>
<gene>
    <name evidence="10" type="ORF">TCIL3000_11_6750</name>
</gene>
<dbReference type="GO" id="GO:0019706">
    <property type="term" value="F:protein-cysteine S-palmitoyltransferase activity"/>
    <property type="evidence" value="ECO:0007669"/>
    <property type="project" value="UniProtKB-EC"/>
</dbReference>
<comment type="subcellular location">
    <subcellularLocation>
        <location evidence="1">Membrane</location>
        <topology evidence="1">Multi-pass membrane protein</topology>
    </subcellularLocation>
</comment>
<sequence length="549" mass="59832">MPSRKGPNQRFSDAELKGRGRPAMPSSNNRRKHSEDGGSRNVWDTSGGLLSNETPAALDSMQGCNAFGSGTRSPQEYDDVASVTSECPPRPNEGGGGEKKPKFKDFGPVLSKRSEGNHTIHDVASCSETRRASPCSLSGARGGSLYSSPHRGSAADTRPREVGSGSRRSSVSAPPTAAPTARGPVQPSWPLEEQTTGAHHQPRRVNVLWNMEVSPPNAVPGGGPGASRFGQVNFRDTNCSVPMNRSTNSDGGTIAAQCLVTNRSIEEGEERRTRNRRVTYPRAGGEPVWNPQPFSSCCVDRSDPDSWRYNPPRHHAFQWPLHTLQIGALVAMGTCTTLFVSSVVMAYVFVCQSSGTGGCLLESILLCTPVLVAILLTYVLLIFIAFRENGDFSNAGEYCAFCRRHTQLDSRHCKACNKCVRGFDHHCKWLNMCIGSGNYALFVTFVVSAFSSLFLGAIAGIVLLVRWWGTLQNFTLYFRVGPIVFCVLSLLMSFPLMHLLGFHIMLCHEKMTTFEYIVSQRQSTGAPPGTSLQNSDVLPLPEIKEMVPV</sequence>
<evidence type="ECO:0000256" key="8">
    <source>
        <dbReference type="SAM" id="MobiDB-lite"/>
    </source>
</evidence>
<dbReference type="EMBL" id="HE575324">
    <property type="protein sequence ID" value="CCC95249.1"/>
    <property type="molecule type" value="Genomic_DNA"/>
</dbReference>
<evidence type="ECO:0000259" key="9">
    <source>
        <dbReference type="Pfam" id="PF01529"/>
    </source>
</evidence>
<feature type="region of interest" description="Disordered" evidence="8">
    <location>
        <begin position="1"/>
        <end position="200"/>
    </location>
</feature>
<dbReference type="GO" id="GO:0005794">
    <property type="term" value="C:Golgi apparatus"/>
    <property type="evidence" value="ECO:0007669"/>
    <property type="project" value="TreeGrafter"/>
</dbReference>
<keyword evidence="3 7" id="KW-0812">Transmembrane</keyword>
<evidence type="ECO:0000256" key="3">
    <source>
        <dbReference type="ARBA" id="ARBA00022692"/>
    </source>
</evidence>
<protein>
    <recommendedName>
        <fullName evidence="7">Palmitoyltransferase</fullName>
        <ecNumber evidence="7">2.3.1.225</ecNumber>
    </recommendedName>
</protein>
<dbReference type="PANTHER" id="PTHR22883">
    <property type="entry name" value="ZINC FINGER DHHC DOMAIN CONTAINING PROTEIN"/>
    <property type="match status" value="1"/>
</dbReference>
<accession>G0V0S8</accession>
<proteinExistence type="inferred from homology"/>
<dbReference type="VEuPathDB" id="TriTrypDB:TcIL3000.11.6750"/>
<feature type="transmembrane region" description="Helical" evidence="7">
    <location>
        <begin position="439"/>
        <end position="464"/>
    </location>
</feature>
<evidence type="ECO:0000256" key="5">
    <source>
        <dbReference type="ARBA" id="ARBA00023136"/>
    </source>
</evidence>
<keyword evidence="5 7" id="KW-0472">Membrane</keyword>
<evidence type="ECO:0000313" key="10">
    <source>
        <dbReference type="EMBL" id="CCC95249.1"/>
    </source>
</evidence>
<organism evidence="10">
    <name type="scientific">Trypanosoma congolense (strain IL3000)</name>
    <dbReference type="NCBI Taxonomy" id="1068625"/>
    <lineage>
        <taxon>Eukaryota</taxon>
        <taxon>Discoba</taxon>
        <taxon>Euglenozoa</taxon>
        <taxon>Kinetoplastea</taxon>
        <taxon>Metakinetoplastina</taxon>
        <taxon>Trypanosomatida</taxon>
        <taxon>Trypanosomatidae</taxon>
        <taxon>Trypanosoma</taxon>
        <taxon>Nannomonas</taxon>
    </lineage>
</organism>
<feature type="transmembrane region" description="Helical" evidence="7">
    <location>
        <begin position="326"/>
        <end position="351"/>
    </location>
</feature>
<evidence type="ECO:0000256" key="7">
    <source>
        <dbReference type="RuleBase" id="RU079119"/>
    </source>
</evidence>
<reference evidence="10" key="1">
    <citation type="journal article" date="2012" name="Proc. Natl. Acad. Sci. U.S.A.">
        <title>Antigenic diversity is generated by distinct evolutionary mechanisms in African trypanosome species.</title>
        <authorList>
            <person name="Jackson A.P."/>
            <person name="Berry A."/>
            <person name="Aslett M."/>
            <person name="Allison H.C."/>
            <person name="Burton P."/>
            <person name="Vavrova-Anderson J."/>
            <person name="Brown R."/>
            <person name="Browne H."/>
            <person name="Corton N."/>
            <person name="Hauser H."/>
            <person name="Gamble J."/>
            <person name="Gilderthorp R."/>
            <person name="Marcello L."/>
            <person name="McQuillan J."/>
            <person name="Otto T.D."/>
            <person name="Quail M.A."/>
            <person name="Sanders M.J."/>
            <person name="van Tonder A."/>
            <person name="Ginger M.L."/>
            <person name="Field M.C."/>
            <person name="Barry J.D."/>
            <person name="Hertz-Fowler C."/>
            <person name="Berriman M."/>
        </authorList>
    </citation>
    <scope>NUCLEOTIDE SEQUENCE</scope>
    <source>
        <strain evidence="10">IL3000</strain>
    </source>
</reference>
<dbReference type="PANTHER" id="PTHR22883:SF448">
    <property type="entry name" value="PALMITOYLTRANSFERASE"/>
    <property type="match status" value="1"/>
</dbReference>
<dbReference type="Pfam" id="PF01529">
    <property type="entry name" value="DHHC"/>
    <property type="match status" value="1"/>
</dbReference>
<dbReference type="PROSITE" id="PS50216">
    <property type="entry name" value="DHHC"/>
    <property type="match status" value="1"/>
</dbReference>
<dbReference type="GO" id="GO:0016020">
    <property type="term" value="C:membrane"/>
    <property type="evidence" value="ECO:0007669"/>
    <property type="project" value="UniProtKB-SubCell"/>
</dbReference>
<dbReference type="InterPro" id="IPR039859">
    <property type="entry name" value="PFA4/ZDH16/20/ERF2-like"/>
</dbReference>
<dbReference type="InterPro" id="IPR001594">
    <property type="entry name" value="Palmitoyltrfase_DHHC"/>
</dbReference>
<feature type="transmembrane region" description="Helical" evidence="7">
    <location>
        <begin position="363"/>
        <end position="386"/>
    </location>
</feature>
<feature type="compositionally biased region" description="Basic and acidic residues" evidence="8">
    <location>
        <begin position="112"/>
        <end position="121"/>
    </location>
</feature>
<name>G0V0S8_TRYCI</name>
<comment type="catalytic activity">
    <reaction evidence="7">
        <text>L-cysteinyl-[protein] + hexadecanoyl-CoA = S-hexadecanoyl-L-cysteinyl-[protein] + CoA</text>
        <dbReference type="Rhea" id="RHEA:36683"/>
        <dbReference type="Rhea" id="RHEA-COMP:10131"/>
        <dbReference type="Rhea" id="RHEA-COMP:11032"/>
        <dbReference type="ChEBI" id="CHEBI:29950"/>
        <dbReference type="ChEBI" id="CHEBI:57287"/>
        <dbReference type="ChEBI" id="CHEBI:57379"/>
        <dbReference type="ChEBI" id="CHEBI:74151"/>
        <dbReference type="EC" id="2.3.1.225"/>
    </reaction>
</comment>
<evidence type="ECO:0000256" key="1">
    <source>
        <dbReference type="ARBA" id="ARBA00004141"/>
    </source>
</evidence>
<evidence type="ECO:0000256" key="4">
    <source>
        <dbReference type="ARBA" id="ARBA00022989"/>
    </source>
</evidence>
<dbReference type="GO" id="GO:0005783">
    <property type="term" value="C:endoplasmic reticulum"/>
    <property type="evidence" value="ECO:0007669"/>
    <property type="project" value="TreeGrafter"/>
</dbReference>
<keyword evidence="6 7" id="KW-0012">Acyltransferase</keyword>
<dbReference type="AlphaFoldDB" id="G0V0S8"/>
<evidence type="ECO:0000256" key="2">
    <source>
        <dbReference type="ARBA" id="ARBA00022679"/>
    </source>
</evidence>
<evidence type="ECO:0000256" key="6">
    <source>
        <dbReference type="ARBA" id="ARBA00023315"/>
    </source>
</evidence>
<feature type="compositionally biased region" description="Polar residues" evidence="8">
    <location>
        <begin position="42"/>
        <end position="54"/>
    </location>
</feature>
<feature type="compositionally biased region" description="Low complexity" evidence="8">
    <location>
        <begin position="162"/>
        <end position="185"/>
    </location>
</feature>
<keyword evidence="4 7" id="KW-1133">Transmembrane helix</keyword>
<feature type="transmembrane region" description="Helical" evidence="7">
    <location>
        <begin position="476"/>
        <end position="496"/>
    </location>
</feature>
<comment type="similarity">
    <text evidence="7">Belongs to the DHHC palmitoyltransferase family.</text>
</comment>
<feature type="domain" description="Palmitoyltransferase DHHC" evidence="9">
    <location>
        <begin position="395"/>
        <end position="518"/>
    </location>
</feature>
<keyword evidence="2 7" id="KW-0808">Transferase</keyword>